<dbReference type="AlphaFoldDB" id="A0A5S5MFF4"/>
<evidence type="ECO:0000259" key="3">
    <source>
        <dbReference type="Pfam" id="PF01073"/>
    </source>
</evidence>
<proteinExistence type="inferred from homology"/>
<evidence type="ECO:0000256" key="1">
    <source>
        <dbReference type="ARBA" id="ARBA00009219"/>
    </source>
</evidence>
<dbReference type="RefSeq" id="WP_139448776.1">
    <property type="nucleotide sequence ID" value="NZ_VDMB01000011.1"/>
</dbReference>
<keyword evidence="2" id="KW-0560">Oxidoreductase</keyword>
<evidence type="ECO:0000313" key="4">
    <source>
        <dbReference type="EMBL" id="TYT74461.1"/>
    </source>
</evidence>
<dbReference type="GO" id="GO:0016616">
    <property type="term" value="F:oxidoreductase activity, acting on the CH-OH group of donors, NAD or NADP as acceptor"/>
    <property type="evidence" value="ECO:0007669"/>
    <property type="project" value="InterPro"/>
</dbReference>
<evidence type="ECO:0000313" key="5">
    <source>
        <dbReference type="Proteomes" id="UP000321899"/>
    </source>
</evidence>
<dbReference type="Proteomes" id="UP000321899">
    <property type="component" value="Unassembled WGS sequence"/>
</dbReference>
<evidence type="ECO:0000256" key="2">
    <source>
        <dbReference type="ARBA" id="ARBA00023002"/>
    </source>
</evidence>
<dbReference type="InterPro" id="IPR036291">
    <property type="entry name" value="NAD(P)-bd_dom_sf"/>
</dbReference>
<accession>A0A5S5MFF4</accession>
<keyword evidence="5" id="KW-1185">Reference proteome</keyword>
<dbReference type="InterPro" id="IPR002225">
    <property type="entry name" value="3Beta_OHSteriod_DH/Estase"/>
</dbReference>
<dbReference type="SUPFAM" id="SSF51735">
    <property type="entry name" value="NAD(P)-binding Rossmann-fold domains"/>
    <property type="match status" value="1"/>
</dbReference>
<dbReference type="Pfam" id="PF01073">
    <property type="entry name" value="3Beta_HSD"/>
    <property type="match status" value="1"/>
</dbReference>
<dbReference type="InterPro" id="IPR050177">
    <property type="entry name" value="Lipid_A_modif_metabolic_enz"/>
</dbReference>
<comment type="caution">
    <text evidence="4">The sequence shown here is derived from an EMBL/GenBank/DDBJ whole genome shotgun (WGS) entry which is preliminary data.</text>
</comment>
<dbReference type="PANTHER" id="PTHR43245">
    <property type="entry name" value="BIFUNCTIONAL POLYMYXIN RESISTANCE PROTEIN ARNA"/>
    <property type="match status" value="1"/>
</dbReference>
<reference evidence="4 5" key="1">
    <citation type="submission" date="2019-06" db="EMBL/GenBank/DDBJ databases">
        <title>Desulfobotulus mexicanus sp. nov., a novel sulfate-reducing bacterium isolated from the sediment of an alkaline crater lake in Mexico.</title>
        <authorList>
            <person name="Hirschler-Rea A."/>
        </authorList>
    </citation>
    <scope>NUCLEOTIDE SEQUENCE [LARGE SCALE GENOMIC DNA]</scope>
    <source>
        <strain evidence="4 5">PAR22N</strain>
    </source>
</reference>
<gene>
    <name evidence="4" type="ORF">FIM25_09925</name>
</gene>
<dbReference type="EMBL" id="VDMB01000011">
    <property type="protein sequence ID" value="TYT74461.1"/>
    <property type="molecule type" value="Genomic_DNA"/>
</dbReference>
<name>A0A5S5MFF4_9BACT</name>
<dbReference type="OrthoDB" id="9814124at2"/>
<dbReference type="GO" id="GO:0006694">
    <property type="term" value="P:steroid biosynthetic process"/>
    <property type="evidence" value="ECO:0007669"/>
    <property type="project" value="InterPro"/>
</dbReference>
<sequence>MEKKKALVTGGNGFLGSAITRKLLETGWEVRILARGQTGIPEKKENLSWIQADIRDKEKVMQAVAGVETVFHTAALAGVWGPEENYRSINVEGTENVLNACISEGCRLIHSSSPSVIFDGSDMEGVDAGHPYPDTYSAAYPKTKAEAEKKVKKAAGDGLSCIILRPHLIWGPGDNHLVPRILARSKKLARIGSKNPLIDTVYIDNAAHAHILADAALAAKPELSGKIYFISDKDPVPLWDMVDAILAAGGKAPVSRQVPLQLAMGLAVFLEKIYTFFNLPGEPMLTGFTVKELSTAHWFDIEDLCRDTGYEPLVSREEGLNQLERYLKGDSL</sequence>
<feature type="domain" description="3-beta hydroxysteroid dehydrogenase/isomerase" evidence="3">
    <location>
        <begin position="7"/>
        <end position="250"/>
    </location>
</feature>
<dbReference type="Gene3D" id="3.40.50.720">
    <property type="entry name" value="NAD(P)-binding Rossmann-like Domain"/>
    <property type="match status" value="1"/>
</dbReference>
<comment type="similarity">
    <text evidence="1">Belongs to the 3-beta-HSD family.</text>
</comment>
<protein>
    <submittedName>
        <fullName evidence="4">NAD-dependent epimerase/dehydratase family protein</fullName>
    </submittedName>
</protein>
<dbReference type="PANTHER" id="PTHR43245:SF51">
    <property type="entry name" value="SHORT CHAIN DEHYDROGENASE_REDUCTASE FAMILY 42E, MEMBER 2"/>
    <property type="match status" value="1"/>
</dbReference>
<organism evidence="4 5">
    <name type="scientific">Desulfobotulus mexicanus</name>
    <dbReference type="NCBI Taxonomy" id="2586642"/>
    <lineage>
        <taxon>Bacteria</taxon>
        <taxon>Pseudomonadati</taxon>
        <taxon>Thermodesulfobacteriota</taxon>
        <taxon>Desulfobacteria</taxon>
        <taxon>Desulfobacterales</taxon>
        <taxon>Desulfobacteraceae</taxon>
        <taxon>Desulfobotulus</taxon>
    </lineage>
</organism>